<feature type="non-terminal residue" evidence="7">
    <location>
        <position position="1"/>
    </location>
</feature>
<dbReference type="SUPFAM" id="SSF56655">
    <property type="entry name" value="Carbohydrate phosphatase"/>
    <property type="match status" value="1"/>
</dbReference>
<comment type="cofactor">
    <cofactor evidence="6">
        <name>Mg(2+)</name>
        <dbReference type="ChEBI" id="CHEBI:18420"/>
    </cofactor>
</comment>
<dbReference type="PROSITE" id="PS00630">
    <property type="entry name" value="IMP_2"/>
    <property type="match status" value="1"/>
</dbReference>
<dbReference type="GO" id="GO:0046854">
    <property type="term" value="P:phosphatidylinositol phosphate biosynthetic process"/>
    <property type="evidence" value="ECO:0007669"/>
    <property type="project" value="InterPro"/>
</dbReference>
<comment type="caution">
    <text evidence="7">The sequence shown here is derived from an EMBL/GenBank/DDBJ whole genome shotgun (WGS) entry which is preliminary data.</text>
</comment>
<evidence type="ECO:0000256" key="6">
    <source>
        <dbReference type="PIRSR" id="PIRSR600760-2"/>
    </source>
</evidence>
<evidence type="ECO:0000313" key="7">
    <source>
        <dbReference type="EMBL" id="CAD7696800.1"/>
    </source>
</evidence>
<dbReference type="PANTHER" id="PTHR43028">
    <property type="entry name" value="3'(2'),5'-BISPHOSPHATE NUCLEOTIDASE 1"/>
    <property type="match status" value="1"/>
</dbReference>
<evidence type="ECO:0000256" key="2">
    <source>
        <dbReference type="ARBA" id="ARBA00012633"/>
    </source>
</evidence>
<feature type="binding site" evidence="6">
    <location>
        <position position="97"/>
    </location>
    <ligand>
        <name>Mg(2+)</name>
        <dbReference type="ChEBI" id="CHEBI:18420"/>
        <label>1</label>
        <note>catalytic</note>
    </ligand>
</feature>
<reference evidence="7" key="1">
    <citation type="submission" date="2020-12" db="EMBL/GenBank/DDBJ databases">
        <authorList>
            <person name="Iha C."/>
        </authorList>
    </citation>
    <scope>NUCLEOTIDE SEQUENCE</scope>
</reference>
<feature type="binding site" evidence="6">
    <location>
        <position position="240"/>
    </location>
    <ligand>
        <name>Mg(2+)</name>
        <dbReference type="ChEBI" id="CHEBI:18420"/>
        <label>1</label>
        <note>catalytic</note>
    </ligand>
</feature>
<proteinExistence type="inferred from homology"/>
<dbReference type="Pfam" id="PF00459">
    <property type="entry name" value="Inositol_P"/>
    <property type="match status" value="1"/>
</dbReference>
<comment type="similarity">
    <text evidence="1">Belongs to the inositol monophosphatase superfamily.</text>
</comment>
<feature type="binding site" evidence="6">
    <location>
        <position position="58"/>
    </location>
    <ligand>
        <name>Mg(2+)</name>
        <dbReference type="ChEBI" id="CHEBI:18420"/>
        <label>1</label>
        <note>catalytic</note>
    </ligand>
</feature>
<accession>A0A8S1IPU5</accession>
<dbReference type="Proteomes" id="UP000708148">
    <property type="component" value="Unassembled WGS sequence"/>
</dbReference>
<dbReference type="GO" id="GO:0046872">
    <property type="term" value="F:metal ion binding"/>
    <property type="evidence" value="ECO:0007669"/>
    <property type="project" value="UniProtKB-KW"/>
</dbReference>
<evidence type="ECO:0000313" key="8">
    <source>
        <dbReference type="Proteomes" id="UP000708148"/>
    </source>
</evidence>
<gene>
    <name evidence="7" type="ORF">OSTQU699_LOCUS2161</name>
</gene>
<sequence length="296" mass="30365">AAGDLIRRGVAGGLAGSGVAELSAKVEALVVDGLGASFPDLAVVGRGGACAGQPSQQEEDEEGVEAAADLAEFMTSSGKLPVEWGVVELDEITVWVDPLEGALDLMGGATETVAVLVGMAVDGIPTAGAIHLPFHFPTSTTNETTATVTECRGRTLWGAESLGLYSGNKLHYSDNVLPLGCRVVALAPGGGGGGEAAGRLAALHPDKVVEASGAGRVTAMLLDGRVTHWVCPERATGKWDMCAAEALLRIAGGNLVDREGHNYDYSRGCRLGNEVGVVAVASQRAWKACAEAYGWK</sequence>
<name>A0A8S1IPU5_9CHLO</name>
<feature type="binding site" evidence="6">
    <location>
        <position position="99"/>
    </location>
    <ligand>
        <name>Mg(2+)</name>
        <dbReference type="ChEBI" id="CHEBI:18420"/>
        <label>1</label>
        <note>catalytic</note>
    </ligand>
</feature>
<dbReference type="GO" id="GO:0008441">
    <property type="term" value="F:3'(2'),5'-bisphosphate nucleotidase activity"/>
    <property type="evidence" value="ECO:0007669"/>
    <property type="project" value="UniProtKB-EC"/>
</dbReference>
<evidence type="ECO:0000256" key="3">
    <source>
        <dbReference type="ARBA" id="ARBA00040342"/>
    </source>
</evidence>
<dbReference type="InterPro" id="IPR050725">
    <property type="entry name" value="CysQ/Inositol_MonoPase"/>
</dbReference>
<dbReference type="AlphaFoldDB" id="A0A8S1IPU5"/>
<dbReference type="OrthoDB" id="411145at2759"/>
<evidence type="ECO:0000256" key="1">
    <source>
        <dbReference type="ARBA" id="ARBA00009759"/>
    </source>
</evidence>
<protein>
    <recommendedName>
        <fullName evidence="3">3'(2'),5'-bisphosphate nucleotidase 1</fullName>
        <ecNumber evidence="2">3.1.3.7</ecNumber>
    </recommendedName>
    <alternativeName>
        <fullName evidence="4">Bisphosphate 3'-nucleotidase 1</fullName>
    </alternativeName>
    <alternativeName>
        <fullName evidence="5">Inositol-polyphosphate 1-phosphatase</fullName>
    </alternativeName>
</protein>
<keyword evidence="6" id="KW-0460">Magnesium</keyword>
<dbReference type="PANTHER" id="PTHR43028:SF5">
    <property type="entry name" value="3'(2'),5'-BISPHOSPHATE NUCLEOTIDASE 1"/>
    <property type="match status" value="1"/>
</dbReference>
<dbReference type="EMBL" id="CAJHUC010000547">
    <property type="protein sequence ID" value="CAD7696800.1"/>
    <property type="molecule type" value="Genomic_DNA"/>
</dbReference>
<keyword evidence="8" id="KW-1185">Reference proteome</keyword>
<dbReference type="Gene3D" id="3.30.540.10">
    <property type="entry name" value="Fructose-1,6-Bisphosphatase, subunit A, domain 1"/>
    <property type="match status" value="1"/>
</dbReference>
<dbReference type="InterPro" id="IPR020550">
    <property type="entry name" value="Inositol_monophosphatase_CS"/>
</dbReference>
<dbReference type="InterPro" id="IPR000760">
    <property type="entry name" value="Inositol_monophosphatase-like"/>
</dbReference>
<dbReference type="EC" id="3.1.3.7" evidence="2"/>
<evidence type="ECO:0000256" key="5">
    <source>
        <dbReference type="ARBA" id="ARBA00044554"/>
    </source>
</evidence>
<keyword evidence="6" id="KW-0479">Metal-binding</keyword>
<dbReference type="Gene3D" id="3.40.190.80">
    <property type="match status" value="1"/>
</dbReference>
<organism evidence="7 8">
    <name type="scientific">Ostreobium quekettii</name>
    <dbReference type="NCBI Taxonomy" id="121088"/>
    <lineage>
        <taxon>Eukaryota</taxon>
        <taxon>Viridiplantae</taxon>
        <taxon>Chlorophyta</taxon>
        <taxon>core chlorophytes</taxon>
        <taxon>Ulvophyceae</taxon>
        <taxon>TCBD clade</taxon>
        <taxon>Bryopsidales</taxon>
        <taxon>Ostreobineae</taxon>
        <taxon>Ostreobiaceae</taxon>
        <taxon>Ostreobium</taxon>
    </lineage>
</organism>
<evidence type="ECO:0000256" key="4">
    <source>
        <dbReference type="ARBA" id="ARBA00041815"/>
    </source>
</evidence>